<dbReference type="STRING" id="945553.A0A0D2LXV1"/>
<dbReference type="Pfam" id="PF12937">
    <property type="entry name" value="F-box-like"/>
    <property type="match status" value="1"/>
</dbReference>
<organism evidence="2 3">
    <name type="scientific">Hypholoma sublateritium (strain FD-334 SS-4)</name>
    <dbReference type="NCBI Taxonomy" id="945553"/>
    <lineage>
        <taxon>Eukaryota</taxon>
        <taxon>Fungi</taxon>
        <taxon>Dikarya</taxon>
        <taxon>Basidiomycota</taxon>
        <taxon>Agaricomycotina</taxon>
        <taxon>Agaricomycetes</taxon>
        <taxon>Agaricomycetidae</taxon>
        <taxon>Agaricales</taxon>
        <taxon>Agaricineae</taxon>
        <taxon>Strophariaceae</taxon>
        <taxon>Hypholoma</taxon>
    </lineage>
</organism>
<dbReference type="InterPro" id="IPR036047">
    <property type="entry name" value="F-box-like_dom_sf"/>
</dbReference>
<dbReference type="OrthoDB" id="2447803at2759"/>
<evidence type="ECO:0000259" key="1">
    <source>
        <dbReference type="Pfam" id="PF12937"/>
    </source>
</evidence>
<dbReference type="PANTHER" id="PTHR38926:SF5">
    <property type="entry name" value="F-BOX AND LEUCINE-RICH REPEAT PROTEIN 6"/>
    <property type="match status" value="1"/>
</dbReference>
<dbReference type="PANTHER" id="PTHR38926">
    <property type="entry name" value="F-BOX DOMAIN CONTAINING PROTEIN, EXPRESSED"/>
    <property type="match status" value="1"/>
</dbReference>
<gene>
    <name evidence="2" type="ORF">HYPSUDRAFT_148782</name>
</gene>
<keyword evidence="3" id="KW-1185">Reference proteome</keyword>
<dbReference type="AlphaFoldDB" id="A0A0D2LXV1"/>
<dbReference type="EMBL" id="KN817638">
    <property type="protein sequence ID" value="KJA15683.1"/>
    <property type="molecule type" value="Genomic_DNA"/>
</dbReference>
<evidence type="ECO:0000313" key="3">
    <source>
        <dbReference type="Proteomes" id="UP000054270"/>
    </source>
</evidence>
<dbReference type="InterPro" id="IPR001810">
    <property type="entry name" value="F-box_dom"/>
</dbReference>
<dbReference type="SUPFAM" id="SSF81383">
    <property type="entry name" value="F-box domain"/>
    <property type="match status" value="1"/>
</dbReference>
<dbReference type="InterPro" id="IPR032675">
    <property type="entry name" value="LRR_dom_sf"/>
</dbReference>
<sequence length="510" mass="57506">MTSSTRRVLRIPELIFTIFEFLDHKSNARNARVCHAWVEIALEIIWKEVDSLYQLFGVLGRLKRAGGEFYEFESKPDAVNWLRFETYARRVKSLRANAYQLKQSVFDCVDGLRREPAILPNLQALEWNAPMKYSSLFMHSKVKKLCVSPPFTSLPAFFQEIVNRLPNMSTLDILTGGPAHVVVEDLACFLYKLPQLTEINLPRSYFTTETANALSHMQHLRSIQIQCSRPTKASQSIVSHGKSEGLLCPLHNLRIETSFEEAIRIIEIPFSTPNLTRLDIDSGDPPIESSTFMRRLISAVSSHRQLVKEIRITSANHPCQSDCIVTEDVKNLKLDIFRPLFRMSNLTSFEMTHQYPLNLAQSEIEIFATSCPAMENLMLNVEPVHLSDSCLTLDALVPFAQHCSQLKRLGLFVDATDVPETTPTASFKSLRQLAVGLSIIDNEAAPSLYLAHLLAAECTIGWGASWEDCTSLSSESIEIIEKRSKLWASVNRMVPMLCKKICATAAAHTF</sequence>
<reference evidence="3" key="1">
    <citation type="submission" date="2014-04" db="EMBL/GenBank/DDBJ databases">
        <title>Evolutionary Origins and Diversification of the Mycorrhizal Mutualists.</title>
        <authorList>
            <consortium name="DOE Joint Genome Institute"/>
            <consortium name="Mycorrhizal Genomics Consortium"/>
            <person name="Kohler A."/>
            <person name="Kuo A."/>
            <person name="Nagy L.G."/>
            <person name="Floudas D."/>
            <person name="Copeland A."/>
            <person name="Barry K.W."/>
            <person name="Cichocki N."/>
            <person name="Veneault-Fourrey C."/>
            <person name="LaButti K."/>
            <person name="Lindquist E.A."/>
            <person name="Lipzen A."/>
            <person name="Lundell T."/>
            <person name="Morin E."/>
            <person name="Murat C."/>
            <person name="Riley R."/>
            <person name="Ohm R."/>
            <person name="Sun H."/>
            <person name="Tunlid A."/>
            <person name="Henrissat B."/>
            <person name="Grigoriev I.V."/>
            <person name="Hibbett D.S."/>
            <person name="Martin F."/>
        </authorList>
    </citation>
    <scope>NUCLEOTIDE SEQUENCE [LARGE SCALE GENOMIC DNA]</scope>
    <source>
        <strain evidence="3">FD-334 SS-4</strain>
    </source>
</reference>
<dbReference type="Gene3D" id="3.80.10.10">
    <property type="entry name" value="Ribonuclease Inhibitor"/>
    <property type="match status" value="2"/>
</dbReference>
<dbReference type="OMA" id="ISENCQM"/>
<dbReference type="Proteomes" id="UP000054270">
    <property type="component" value="Unassembled WGS sequence"/>
</dbReference>
<dbReference type="SUPFAM" id="SSF52047">
    <property type="entry name" value="RNI-like"/>
    <property type="match status" value="1"/>
</dbReference>
<proteinExistence type="predicted"/>
<dbReference type="Gene3D" id="1.20.1280.50">
    <property type="match status" value="1"/>
</dbReference>
<name>A0A0D2LXV1_HYPSF</name>
<accession>A0A0D2LXV1</accession>
<feature type="domain" description="F-box" evidence="1">
    <location>
        <begin position="12"/>
        <end position="49"/>
    </location>
</feature>
<protein>
    <recommendedName>
        <fullName evidence="1">F-box domain-containing protein</fullName>
    </recommendedName>
</protein>
<evidence type="ECO:0000313" key="2">
    <source>
        <dbReference type="EMBL" id="KJA15683.1"/>
    </source>
</evidence>